<evidence type="ECO:0000313" key="9">
    <source>
        <dbReference type="EMBL" id="CAB3371093.1"/>
    </source>
</evidence>
<dbReference type="InterPro" id="IPR022088">
    <property type="entry name" value="Intraflagellar_transp_cmplxB"/>
</dbReference>
<dbReference type="PANTHER" id="PTHR13376">
    <property type="entry name" value="INTRAFLAGELLAR TRANSPORT PROTEIN 46 HOMOLOG"/>
    <property type="match status" value="1"/>
</dbReference>
<dbReference type="Proteomes" id="UP000494165">
    <property type="component" value="Unassembled WGS sequence"/>
</dbReference>
<evidence type="ECO:0000256" key="1">
    <source>
        <dbReference type="ARBA" id="ARBA00004120"/>
    </source>
</evidence>
<feature type="compositionally biased region" description="Polar residues" evidence="8">
    <location>
        <begin position="23"/>
        <end position="36"/>
    </location>
</feature>
<dbReference type="GO" id="GO:0060271">
    <property type="term" value="P:cilium assembly"/>
    <property type="evidence" value="ECO:0007669"/>
    <property type="project" value="TreeGrafter"/>
</dbReference>
<evidence type="ECO:0000256" key="7">
    <source>
        <dbReference type="ARBA" id="ARBA00023273"/>
    </source>
</evidence>
<dbReference type="EMBL" id="CADEPI010000058">
    <property type="protein sequence ID" value="CAB3371093.1"/>
    <property type="molecule type" value="Genomic_DNA"/>
</dbReference>
<evidence type="ECO:0000256" key="3">
    <source>
        <dbReference type="ARBA" id="ARBA00017206"/>
    </source>
</evidence>
<protein>
    <recommendedName>
        <fullName evidence="3">Intraflagellar transport protein 46 homolog</fullName>
    </recommendedName>
</protein>
<feature type="compositionally biased region" description="Acidic residues" evidence="8">
    <location>
        <begin position="10"/>
        <end position="20"/>
    </location>
</feature>
<dbReference type="OrthoDB" id="2119217at2759"/>
<dbReference type="GO" id="GO:0042073">
    <property type="term" value="P:intraciliary transport"/>
    <property type="evidence" value="ECO:0007669"/>
    <property type="project" value="InterPro"/>
</dbReference>
<dbReference type="Pfam" id="PF12317">
    <property type="entry name" value="IFT46_B_C"/>
    <property type="match status" value="1"/>
</dbReference>
<evidence type="ECO:0000313" key="10">
    <source>
        <dbReference type="Proteomes" id="UP000494165"/>
    </source>
</evidence>
<dbReference type="PANTHER" id="PTHR13376:SF0">
    <property type="entry name" value="INTRAFLAGELLAR TRANSPORT PROTEIN 46 HOMOLOG"/>
    <property type="match status" value="1"/>
</dbReference>
<organism evidence="9 10">
    <name type="scientific">Cloeon dipterum</name>
    <dbReference type="NCBI Taxonomy" id="197152"/>
    <lineage>
        <taxon>Eukaryota</taxon>
        <taxon>Metazoa</taxon>
        <taxon>Ecdysozoa</taxon>
        <taxon>Arthropoda</taxon>
        <taxon>Hexapoda</taxon>
        <taxon>Insecta</taxon>
        <taxon>Pterygota</taxon>
        <taxon>Palaeoptera</taxon>
        <taxon>Ephemeroptera</taxon>
        <taxon>Pisciforma</taxon>
        <taxon>Baetidae</taxon>
        <taxon>Cloeon</taxon>
    </lineage>
</organism>
<dbReference type="GO" id="GO:0030992">
    <property type="term" value="C:intraciliary transport particle B"/>
    <property type="evidence" value="ECO:0007669"/>
    <property type="project" value="TreeGrafter"/>
</dbReference>
<evidence type="ECO:0000256" key="6">
    <source>
        <dbReference type="ARBA" id="ARBA00023212"/>
    </source>
</evidence>
<reference evidence="9 10" key="1">
    <citation type="submission" date="2020-04" db="EMBL/GenBank/DDBJ databases">
        <authorList>
            <person name="Alioto T."/>
            <person name="Alioto T."/>
            <person name="Gomez Garrido J."/>
        </authorList>
    </citation>
    <scope>NUCLEOTIDE SEQUENCE [LARGE SCALE GENOMIC DNA]</scope>
</reference>
<keyword evidence="5" id="KW-0969">Cilium</keyword>
<sequence length="307" mass="34242">MIFCRMRAPDEDDNNGEELEPIASSSKQSAPEQTGNHRVAAITRRNSDNQASDTEAGAVIFPENGPSPDGSSSDDDDDESDGQDGNATRAEGAYDPAEFAHLSVPPEVKELFNHITRYTPQVTEIAFRLRPFVPDFIPAIGDIDAFLKVPRYDKVEDKAGLVFLDEPGGKQSDPAVLNLQLRAVAKQGTVKEAVVKRLENAEQNLRAVDKWIRDIQELHRNHPPPSINYTRLMPDVDSLMQEWPLEVENMLQDQSLPPPDLQCSLESYIDMMCGILDIPVYESRVESLHLFFSVLLAVKQSKYNPAL</sequence>
<keyword evidence="10" id="KW-1185">Reference proteome</keyword>
<evidence type="ECO:0000256" key="4">
    <source>
        <dbReference type="ARBA" id="ARBA00022490"/>
    </source>
</evidence>
<comment type="similarity">
    <text evidence="2">Belongs to the IFT46 family.</text>
</comment>
<accession>A0A8S1CQF3</accession>
<dbReference type="AlphaFoldDB" id="A0A8S1CQF3"/>
<comment type="caution">
    <text evidence="9">The sequence shown here is derived from an EMBL/GenBank/DDBJ whole genome shotgun (WGS) entry which is preliminary data.</text>
</comment>
<feature type="region of interest" description="Disordered" evidence="8">
    <location>
        <begin position="1"/>
        <end position="90"/>
    </location>
</feature>
<keyword evidence="7" id="KW-0966">Cell projection</keyword>
<comment type="subcellular location">
    <subcellularLocation>
        <location evidence="1">Cytoplasm</location>
        <location evidence="1">Cytoskeleton</location>
        <location evidence="1">Cilium basal body</location>
    </subcellularLocation>
</comment>
<keyword evidence="4" id="KW-0963">Cytoplasm</keyword>
<name>A0A8S1CQF3_9INSE</name>
<evidence type="ECO:0000256" key="2">
    <source>
        <dbReference type="ARBA" id="ARBA00007700"/>
    </source>
</evidence>
<evidence type="ECO:0000256" key="8">
    <source>
        <dbReference type="SAM" id="MobiDB-lite"/>
    </source>
</evidence>
<keyword evidence="6" id="KW-0206">Cytoskeleton</keyword>
<evidence type="ECO:0000256" key="5">
    <source>
        <dbReference type="ARBA" id="ARBA00023069"/>
    </source>
</evidence>
<proteinExistence type="inferred from homology"/>
<gene>
    <name evidence="9" type="ORF">CLODIP_2_CD08506</name>
</gene>
<dbReference type="GO" id="GO:0005815">
    <property type="term" value="C:microtubule organizing center"/>
    <property type="evidence" value="ECO:0007669"/>
    <property type="project" value="TreeGrafter"/>
</dbReference>
<dbReference type="GO" id="GO:0031514">
    <property type="term" value="C:motile cilium"/>
    <property type="evidence" value="ECO:0007669"/>
    <property type="project" value="TreeGrafter"/>
</dbReference>
<feature type="compositionally biased region" description="Acidic residues" evidence="8">
    <location>
        <begin position="72"/>
        <end position="82"/>
    </location>
</feature>